<gene>
    <name evidence="1" type="ORF">UT24_C0019G0029</name>
</gene>
<dbReference type="AlphaFoldDB" id="A0A0G0PP95"/>
<proteinExistence type="predicted"/>
<name>A0A0G0PP95_9BACT</name>
<accession>A0A0G0PP95</accession>
<dbReference type="Proteomes" id="UP000033881">
    <property type="component" value="Unassembled WGS sequence"/>
</dbReference>
<dbReference type="EMBL" id="LBWB01000019">
    <property type="protein sequence ID" value="KKQ99989.1"/>
    <property type="molecule type" value="Genomic_DNA"/>
</dbReference>
<organism evidence="1 2">
    <name type="scientific">Candidatus Woesebacteria bacterium GW2011_GWB1_39_12</name>
    <dbReference type="NCBI Taxonomy" id="1618574"/>
    <lineage>
        <taxon>Bacteria</taxon>
        <taxon>Candidatus Woeseibacteriota</taxon>
    </lineage>
</organism>
<reference evidence="1 2" key="1">
    <citation type="journal article" date="2015" name="Nature">
        <title>rRNA introns, odd ribosomes, and small enigmatic genomes across a large radiation of phyla.</title>
        <authorList>
            <person name="Brown C.T."/>
            <person name="Hug L.A."/>
            <person name="Thomas B.C."/>
            <person name="Sharon I."/>
            <person name="Castelle C.J."/>
            <person name="Singh A."/>
            <person name="Wilkins M.J."/>
            <person name="Williams K.H."/>
            <person name="Banfield J.F."/>
        </authorList>
    </citation>
    <scope>NUCLEOTIDE SEQUENCE [LARGE SCALE GENOMIC DNA]</scope>
</reference>
<evidence type="ECO:0000313" key="1">
    <source>
        <dbReference type="EMBL" id="KKQ99989.1"/>
    </source>
</evidence>
<comment type="caution">
    <text evidence="1">The sequence shown here is derived from an EMBL/GenBank/DDBJ whole genome shotgun (WGS) entry which is preliminary data.</text>
</comment>
<sequence>MKRYHMFGGDNYESNGGWNEHLRSSDSLQELTDSVKYDIYDADAEIAKIKNTKGVSEKDKEKWITDRERMRGMATNFSVGGTIYDWIEIIDLETEEPVWQSWRLGEG</sequence>
<dbReference type="STRING" id="1618574.UT24_C0019G0029"/>
<evidence type="ECO:0000313" key="2">
    <source>
        <dbReference type="Proteomes" id="UP000033881"/>
    </source>
</evidence>
<protein>
    <submittedName>
        <fullName evidence="1">Uncharacterized protein</fullName>
    </submittedName>
</protein>